<evidence type="ECO:0000259" key="11">
    <source>
        <dbReference type="Pfam" id="PF03033"/>
    </source>
</evidence>
<comment type="similarity">
    <text evidence="10">Belongs to the glycosyltransferase 28 family. MurG subfamily.</text>
</comment>
<dbReference type="GO" id="GO:0051301">
    <property type="term" value="P:cell division"/>
    <property type="evidence" value="ECO:0007669"/>
    <property type="project" value="UniProtKB-KW"/>
</dbReference>
<keyword evidence="9 10" id="KW-0961">Cell wall biogenesis/degradation</keyword>
<dbReference type="PANTHER" id="PTHR21015:SF22">
    <property type="entry name" value="GLYCOSYLTRANSFERASE"/>
    <property type="match status" value="1"/>
</dbReference>
<dbReference type="AlphaFoldDB" id="A0AAU9D470"/>
<dbReference type="RefSeq" id="WP_317698096.1">
    <property type="nucleotide sequence ID" value="NZ_AP026801.1"/>
</dbReference>
<dbReference type="GO" id="GO:0050511">
    <property type="term" value="F:undecaprenyldiphospho-muramoylpentapeptide beta-N-acetylglucosaminyltransferase activity"/>
    <property type="evidence" value="ECO:0007669"/>
    <property type="project" value="UniProtKB-UniRule"/>
</dbReference>
<keyword evidence="7 10" id="KW-0472">Membrane</keyword>
<proteinExistence type="inferred from homology"/>
<dbReference type="GO" id="GO:0005886">
    <property type="term" value="C:plasma membrane"/>
    <property type="evidence" value="ECO:0007669"/>
    <property type="project" value="UniProtKB-SubCell"/>
</dbReference>
<reference evidence="13 14" key="1">
    <citation type="journal article" date="2023" name="Microbiol. Spectr.">
        <title>Symbiosis of Carpenter Bees with Uncharacterized Lactic Acid Bacteria Showing NAD Auxotrophy.</title>
        <authorList>
            <person name="Kawasaki S."/>
            <person name="Ozawa K."/>
            <person name="Mori T."/>
            <person name="Yamamoto A."/>
            <person name="Ito M."/>
            <person name="Ohkuma M."/>
            <person name="Sakamoto M."/>
            <person name="Matsutani M."/>
        </authorList>
    </citation>
    <scope>NUCLEOTIDE SEQUENCE [LARGE SCALE GENOMIC DNA]</scope>
    <source>
        <strain evidence="13 14">KimC2</strain>
    </source>
</reference>
<dbReference type="Gene3D" id="3.40.50.2000">
    <property type="entry name" value="Glycogen Phosphorylase B"/>
    <property type="match status" value="2"/>
</dbReference>
<evidence type="ECO:0000256" key="10">
    <source>
        <dbReference type="HAMAP-Rule" id="MF_00033"/>
    </source>
</evidence>
<evidence type="ECO:0000256" key="1">
    <source>
        <dbReference type="ARBA" id="ARBA00022475"/>
    </source>
</evidence>
<dbReference type="Proteomes" id="UP001321804">
    <property type="component" value="Chromosome"/>
</dbReference>
<keyword evidence="2 10" id="KW-0132">Cell division</keyword>
<feature type="binding site" evidence="10">
    <location>
        <position position="294"/>
    </location>
    <ligand>
        <name>UDP-N-acetyl-alpha-D-glucosamine</name>
        <dbReference type="ChEBI" id="CHEBI:57705"/>
    </ligand>
</feature>
<comment type="function">
    <text evidence="10">Cell wall formation. Catalyzes the transfer of a GlcNAc subunit on undecaprenyl-pyrophosphoryl-MurNAc-pentapeptide (lipid intermediate I) to form undecaprenyl-pyrophosphoryl-MurNAc-(pentapeptide)GlcNAc (lipid intermediate II).</text>
</comment>
<evidence type="ECO:0000256" key="4">
    <source>
        <dbReference type="ARBA" id="ARBA00022679"/>
    </source>
</evidence>
<dbReference type="EC" id="2.4.1.227" evidence="10"/>
<gene>
    <name evidence="10 13" type="primary">murG</name>
    <name evidence="13" type="ORF">KIMC2_07770</name>
</gene>
<keyword evidence="5 10" id="KW-0133">Cell shape</keyword>
<evidence type="ECO:0000313" key="14">
    <source>
        <dbReference type="Proteomes" id="UP001321804"/>
    </source>
</evidence>
<evidence type="ECO:0000256" key="9">
    <source>
        <dbReference type="ARBA" id="ARBA00023316"/>
    </source>
</evidence>
<accession>A0AAU9D470</accession>
<dbReference type="SUPFAM" id="SSF53756">
    <property type="entry name" value="UDP-Glycosyltransferase/glycogen phosphorylase"/>
    <property type="match status" value="1"/>
</dbReference>
<keyword evidence="6 10" id="KW-0573">Peptidoglycan synthesis</keyword>
<evidence type="ECO:0000313" key="13">
    <source>
        <dbReference type="EMBL" id="BDR56215.1"/>
    </source>
</evidence>
<dbReference type="CDD" id="cd03785">
    <property type="entry name" value="GT28_MurG"/>
    <property type="match status" value="1"/>
</dbReference>
<keyword evidence="8 10" id="KW-0131">Cell cycle</keyword>
<dbReference type="GO" id="GO:0071555">
    <property type="term" value="P:cell wall organization"/>
    <property type="evidence" value="ECO:0007669"/>
    <property type="project" value="UniProtKB-KW"/>
</dbReference>
<evidence type="ECO:0000256" key="3">
    <source>
        <dbReference type="ARBA" id="ARBA00022676"/>
    </source>
</evidence>
<dbReference type="Pfam" id="PF04101">
    <property type="entry name" value="Glyco_tran_28_C"/>
    <property type="match status" value="1"/>
</dbReference>
<feature type="binding site" evidence="10">
    <location>
        <position position="249"/>
    </location>
    <ligand>
        <name>UDP-N-acetyl-alpha-D-glucosamine</name>
        <dbReference type="ChEBI" id="CHEBI:57705"/>
    </ligand>
</feature>
<comment type="catalytic activity">
    <reaction evidence="10">
        <text>Mur2Ac(oyl-L-Ala-gamma-D-Glu-L-Lys-D-Ala-D-Ala)-di-trans,octa-cis-undecaprenyl diphosphate + UDP-N-acetyl-alpha-D-glucosamine = beta-D-GlcNAc-(1-&gt;4)-Mur2Ac(oyl-L-Ala-gamma-D-Glu-L-Lys-D-Ala-D-Ala)-di-trans,octa-cis-undecaprenyl diphosphate + UDP + H(+)</text>
        <dbReference type="Rhea" id="RHEA:23192"/>
        <dbReference type="ChEBI" id="CHEBI:15378"/>
        <dbReference type="ChEBI" id="CHEBI:57705"/>
        <dbReference type="ChEBI" id="CHEBI:58223"/>
        <dbReference type="ChEBI" id="CHEBI:60032"/>
        <dbReference type="ChEBI" id="CHEBI:60033"/>
        <dbReference type="EC" id="2.4.1.227"/>
    </reaction>
</comment>
<dbReference type="EMBL" id="AP026801">
    <property type="protein sequence ID" value="BDR56215.1"/>
    <property type="molecule type" value="Genomic_DNA"/>
</dbReference>
<keyword evidence="14" id="KW-1185">Reference proteome</keyword>
<feature type="binding site" evidence="10">
    <location>
        <begin position="10"/>
        <end position="12"/>
    </location>
    <ligand>
        <name>UDP-N-acetyl-alpha-D-glucosamine</name>
        <dbReference type="ChEBI" id="CHEBI:57705"/>
    </ligand>
</feature>
<sequence length="366" mass="40745">MRVIFAGGGTGGHIYPALSLIKKLKHNDPDIEVLFIGSNRGLEKELTQELGIPFTSLDVQGLRRSFSLSNFKTLFKFVDSVSKSKQIIRNFDPDIVVGTGGYVSAPVLYKAARMKKKTIVFEPNSYPGLTNKLLGKLVTKVAVSNDDAKQYFPSSKIVFTGNPRSQEVYEESLAQKKHQSLKQEIPQVLIFGGSLGALQINNAAEEMIRQHDFKNIKIIFGSGRKYYADKKEILDKLNEKENVQIKPYINNMAELLPNISLIVSRSGATTIAEITALGVPAILIPSPNVTHDHQTYNAKSLSNENAAILLPEGELTSKKLYEMIMNLINDHHRLSEMKCKSFSLGERDAADRFINLMKELVGENAY</sequence>
<evidence type="ECO:0000256" key="8">
    <source>
        <dbReference type="ARBA" id="ARBA00023306"/>
    </source>
</evidence>
<evidence type="ECO:0000256" key="2">
    <source>
        <dbReference type="ARBA" id="ARBA00022618"/>
    </source>
</evidence>
<protein>
    <recommendedName>
        <fullName evidence="10">UDP-N-acetylglucosamine--N-acetylmuramyl-(pentapeptide) pyrophosphoryl-undecaprenol N-acetylglucosamine transferase</fullName>
        <ecNumber evidence="10">2.4.1.227</ecNumber>
    </recommendedName>
    <alternativeName>
        <fullName evidence="10">Undecaprenyl-PP-MurNAc-pentapeptide-UDPGlcNAc GlcNAc transferase</fullName>
    </alternativeName>
</protein>
<comment type="caution">
    <text evidence="10">Lacks conserved residue(s) required for the propagation of feature annotation.</text>
</comment>
<comment type="subcellular location">
    <subcellularLocation>
        <location evidence="10">Cell membrane</location>
        <topology evidence="10">Peripheral membrane protein</topology>
        <orientation evidence="10">Cytoplasmic side</orientation>
    </subcellularLocation>
</comment>
<comment type="pathway">
    <text evidence="10">Cell wall biogenesis; peptidoglycan biosynthesis.</text>
</comment>
<dbReference type="NCBIfam" id="TIGR01133">
    <property type="entry name" value="murG"/>
    <property type="match status" value="1"/>
</dbReference>
<name>A0AAU9D470_9LACO</name>
<dbReference type="GO" id="GO:0005975">
    <property type="term" value="P:carbohydrate metabolic process"/>
    <property type="evidence" value="ECO:0007669"/>
    <property type="project" value="InterPro"/>
</dbReference>
<dbReference type="Pfam" id="PF03033">
    <property type="entry name" value="Glyco_transf_28"/>
    <property type="match status" value="1"/>
</dbReference>
<dbReference type="InterPro" id="IPR006009">
    <property type="entry name" value="GlcNAc_MurG"/>
</dbReference>
<feature type="domain" description="Glycosyltransferase family 28 N-terminal" evidence="11">
    <location>
        <begin position="3"/>
        <end position="142"/>
    </location>
</feature>
<organism evidence="13 14">
    <name type="scientific">Xylocopilactobacillus apis</name>
    <dbReference type="NCBI Taxonomy" id="2932183"/>
    <lineage>
        <taxon>Bacteria</taxon>
        <taxon>Bacillati</taxon>
        <taxon>Bacillota</taxon>
        <taxon>Bacilli</taxon>
        <taxon>Lactobacillales</taxon>
        <taxon>Lactobacillaceae</taxon>
        <taxon>Xylocopilactobacillus</taxon>
    </lineage>
</organism>
<keyword evidence="4 10" id="KW-0808">Transferase</keyword>
<dbReference type="KEGG" id="xak:KIMC2_07770"/>
<dbReference type="HAMAP" id="MF_00033">
    <property type="entry name" value="MurG"/>
    <property type="match status" value="1"/>
</dbReference>
<keyword evidence="1 10" id="KW-1003">Cell membrane</keyword>
<feature type="domain" description="Glycosyl transferase family 28 C-terminal" evidence="12">
    <location>
        <begin position="188"/>
        <end position="352"/>
    </location>
</feature>
<dbReference type="InterPro" id="IPR004276">
    <property type="entry name" value="GlycoTrans_28_N"/>
</dbReference>
<dbReference type="PANTHER" id="PTHR21015">
    <property type="entry name" value="UDP-N-ACETYLGLUCOSAMINE--N-ACETYLMURAMYL-(PENTAPEPTIDE) PYROPHOSPHORYL-UNDECAPRENOL N-ACETYLGLUCOSAMINE TRANSFERASE 1"/>
    <property type="match status" value="1"/>
</dbReference>
<evidence type="ECO:0000256" key="5">
    <source>
        <dbReference type="ARBA" id="ARBA00022960"/>
    </source>
</evidence>
<feature type="binding site" evidence="10">
    <location>
        <position position="124"/>
    </location>
    <ligand>
        <name>UDP-N-acetyl-alpha-D-glucosamine</name>
        <dbReference type="ChEBI" id="CHEBI:57705"/>
    </ligand>
</feature>
<evidence type="ECO:0000259" key="12">
    <source>
        <dbReference type="Pfam" id="PF04101"/>
    </source>
</evidence>
<dbReference type="GO" id="GO:0008360">
    <property type="term" value="P:regulation of cell shape"/>
    <property type="evidence" value="ECO:0007669"/>
    <property type="project" value="UniProtKB-KW"/>
</dbReference>
<keyword evidence="3 10" id="KW-0328">Glycosyltransferase</keyword>
<evidence type="ECO:0000256" key="6">
    <source>
        <dbReference type="ARBA" id="ARBA00022984"/>
    </source>
</evidence>
<evidence type="ECO:0000256" key="7">
    <source>
        <dbReference type="ARBA" id="ARBA00023136"/>
    </source>
</evidence>
<dbReference type="InterPro" id="IPR007235">
    <property type="entry name" value="Glyco_trans_28_C"/>
</dbReference>
<dbReference type="GO" id="GO:0009252">
    <property type="term" value="P:peptidoglycan biosynthetic process"/>
    <property type="evidence" value="ECO:0007669"/>
    <property type="project" value="UniProtKB-UniRule"/>
</dbReference>
<feature type="binding site" evidence="10">
    <location>
        <position position="194"/>
    </location>
    <ligand>
        <name>UDP-N-acetyl-alpha-D-glucosamine</name>
        <dbReference type="ChEBI" id="CHEBI:57705"/>
    </ligand>
</feature>